<feature type="region of interest" description="Disordered" evidence="1">
    <location>
        <begin position="168"/>
        <end position="203"/>
    </location>
</feature>
<proteinExistence type="predicted"/>
<feature type="compositionally biased region" description="Gly residues" evidence="1">
    <location>
        <begin position="177"/>
        <end position="188"/>
    </location>
</feature>
<name>A0A553MVK1_9TELE</name>
<dbReference type="Proteomes" id="UP000316079">
    <property type="component" value="Unassembled WGS sequence"/>
</dbReference>
<feature type="compositionally biased region" description="Pro residues" evidence="1">
    <location>
        <begin position="61"/>
        <end position="70"/>
    </location>
</feature>
<accession>A0A553MVK1</accession>
<reference evidence="2 3" key="1">
    <citation type="journal article" date="2019" name="Sci. Data">
        <title>Hybrid genome assembly and annotation of Danionella translucida.</title>
        <authorList>
            <person name="Kadobianskyi M."/>
            <person name="Schulze L."/>
            <person name="Schuelke M."/>
            <person name="Judkewitz B."/>
        </authorList>
    </citation>
    <scope>NUCLEOTIDE SEQUENCE [LARGE SCALE GENOMIC DNA]</scope>
    <source>
        <strain evidence="2 3">Bolton</strain>
    </source>
</reference>
<feature type="region of interest" description="Disordered" evidence="1">
    <location>
        <begin position="54"/>
        <end position="108"/>
    </location>
</feature>
<feature type="compositionally biased region" description="Low complexity" evidence="1">
    <location>
        <begin position="71"/>
        <end position="91"/>
    </location>
</feature>
<sequence length="203" mass="21364">MEPRSAVLPSLQVALHHTHAGHAHCQDPHTVECWKREKGKTHLDCDSSSRNAMLKYLNPTPANPGPPPAPSTSSAQLPPPASTSSAQPSNNWSEEIHQKGETREKYGAVAESREGQIRVGGGVGGSFTCIGLVLERAESKGHTVYQSAAGIRAVLDLDPVWVSNGGAKRNQGETLADGGGSHGQGHYGLGVRSQGRGSQTPQI</sequence>
<dbReference type="EMBL" id="SRMA01027244">
    <property type="protein sequence ID" value="TRY57188.1"/>
    <property type="molecule type" value="Genomic_DNA"/>
</dbReference>
<dbReference type="AlphaFoldDB" id="A0A553MVK1"/>
<feature type="compositionally biased region" description="Basic and acidic residues" evidence="1">
    <location>
        <begin position="94"/>
        <end position="108"/>
    </location>
</feature>
<protein>
    <submittedName>
        <fullName evidence="2">Uncharacterized protein</fullName>
    </submittedName>
</protein>
<evidence type="ECO:0000256" key="1">
    <source>
        <dbReference type="SAM" id="MobiDB-lite"/>
    </source>
</evidence>
<gene>
    <name evidence="2" type="ORF">DNTS_003272</name>
</gene>
<keyword evidence="3" id="KW-1185">Reference proteome</keyword>
<organism evidence="2 3">
    <name type="scientific">Danionella cerebrum</name>
    <dbReference type="NCBI Taxonomy" id="2873325"/>
    <lineage>
        <taxon>Eukaryota</taxon>
        <taxon>Metazoa</taxon>
        <taxon>Chordata</taxon>
        <taxon>Craniata</taxon>
        <taxon>Vertebrata</taxon>
        <taxon>Euteleostomi</taxon>
        <taxon>Actinopterygii</taxon>
        <taxon>Neopterygii</taxon>
        <taxon>Teleostei</taxon>
        <taxon>Ostariophysi</taxon>
        <taxon>Cypriniformes</taxon>
        <taxon>Danionidae</taxon>
        <taxon>Danioninae</taxon>
        <taxon>Danionella</taxon>
    </lineage>
</organism>
<comment type="caution">
    <text evidence="2">The sequence shown here is derived from an EMBL/GenBank/DDBJ whole genome shotgun (WGS) entry which is preliminary data.</text>
</comment>
<evidence type="ECO:0000313" key="2">
    <source>
        <dbReference type="EMBL" id="TRY57188.1"/>
    </source>
</evidence>
<evidence type="ECO:0000313" key="3">
    <source>
        <dbReference type="Proteomes" id="UP000316079"/>
    </source>
</evidence>